<dbReference type="GO" id="GO:0003677">
    <property type="term" value="F:DNA binding"/>
    <property type="evidence" value="ECO:0007669"/>
    <property type="project" value="InterPro"/>
</dbReference>
<dbReference type="InterPro" id="IPR028088">
    <property type="entry name" value="Spt6_HTH_DNA-bd_dom"/>
</dbReference>
<dbReference type="InterPro" id="IPR042066">
    <property type="entry name" value="Spt6_death-like"/>
</dbReference>
<dbReference type="CDD" id="cd09918">
    <property type="entry name" value="SH2_Nterm_SPT6_like"/>
    <property type="match status" value="1"/>
</dbReference>
<dbReference type="Pfam" id="PF17674">
    <property type="entry name" value="HHH_9"/>
    <property type="match status" value="1"/>
</dbReference>
<feature type="region of interest" description="Disordered" evidence="11">
    <location>
        <begin position="1765"/>
        <end position="1793"/>
    </location>
</feature>
<feature type="region of interest" description="Disordered" evidence="11">
    <location>
        <begin position="1624"/>
        <end position="1752"/>
    </location>
</feature>
<feature type="compositionally biased region" description="Basic and acidic residues" evidence="11">
    <location>
        <begin position="488"/>
        <end position="499"/>
    </location>
</feature>
<dbReference type="InterPro" id="IPR017072">
    <property type="entry name" value="TF_Spt6"/>
</dbReference>
<protein>
    <recommendedName>
        <fullName evidence="3">Transcription elongation factor SPT6</fullName>
    </recommendedName>
    <alternativeName>
        <fullName evidence="9">Transcription elongation factor spt6</fullName>
    </alternativeName>
</protein>
<dbReference type="InterPro" id="IPR023323">
    <property type="entry name" value="Tex-like_dom_sf"/>
</dbReference>
<dbReference type="SMART" id="SM00732">
    <property type="entry name" value="YqgFc"/>
    <property type="match status" value="1"/>
</dbReference>
<dbReference type="GO" id="GO:0042393">
    <property type="term" value="F:histone binding"/>
    <property type="evidence" value="ECO:0007669"/>
    <property type="project" value="TreeGrafter"/>
</dbReference>
<keyword evidence="14" id="KW-0251">Elongation factor</keyword>
<comment type="similarity">
    <text evidence="2 10">Belongs to the SPT6 family.</text>
</comment>
<dbReference type="CDD" id="cd09928">
    <property type="entry name" value="SH2_Cterm_SPT6_like"/>
    <property type="match status" value="1"/>
</dbReference>
<dbReference type="Pfam" id="PF14633">
    <property type="entry name" value="SH2_2"/>
    <property type="match status" value="1"/>
</dbReference>
<dbReference type="FunFam" id="1.10.10.2740:FF:000001">
    <property type="entry name" value="Transcription elongation factor spt6"/>
    <property type="match status" value="1"/>
</dbReference>
<feature type="compositionally biased region" description="Acidic residues" evidence="11">
    <location>
        <begin position="90"/>
        <end position="105"/>
    </location>
</feature>
<dbReference type="SUPFAM" id="SSF158832">
    <property type="entry name" value="Tex N-terminal region-like"/>
    <property type="match status" value="1"/>
</dbReference>
<dbReference type="Gene3D" id="1.10.3500.10">
    <property type="entry name" value="Tex N-terminal region-like"/>
    <property type="match status" value="1"/>
</dbReference>
<gene>
    <name evidence="14" type="primary">LOC106163956</name>
</gene>
<sequence length="1793" mass="204732">MSDFMDDEASVSSGSEDASDDEQKKPDKKKKSKKQAINSDSEDSDEEEEEEDDEAEDDDDKIREEMKDLINDEEEEEEGPASEDEKKEDSDIDDQLEEDDYDLIEENLGIKVQRKRKHTRIRVLSDDEDSDKDDEPEAKKGKETIANQIFEGDDDDLPDTQMEETSQQEPEEKFGELEESEEESDVDDFIVDDEGQPISKTKKKKHIIHTDSALQEAQDIFGVDFDFADFDQYGSEYEEDELEEEYEEEMEGEEGTVKPKKKTSKKRAKKSIFEVYEPSELEKAHLTDVDNEIRTTDMPERFQLRGIPVLPTEEGELEEEAEWIYKHAFCTQPLSSQDQDGGEGQSYYNRKGPSTVVKIKEALHFMRNDQLEVPFIAFYRKEYVNPELNIKDLWKVWQWDEKWTQLRSRKKNLVRLFEKMQQYQFELIDPEKPLPSHFRSLTSDDIERAKNIQSMEEYKDVYQHFLLYYGADIPKMKNAEKKKKKTKPVKEKEPEKDVEVEGDGEKEEGETEEGEEEKKAKEPEEEEEEEEDNTVHLKQATRKTGYTLCCENGLAEVACKFGLTPEQFGENLRDNYQRHEVEQYPLKPLDVAKDFIVGVFNTEEDVLKGARHVVAMQIAHDPLVREVVRETFFERATIDCRPTKKGIKMIDEAHPCYTCKYLRHKPTSDLQNEQFLKMVMAEEDQLLTMDIGLHDKDAYFDDIKQLFYRDEFSSLVQEWNNQRSLALERALKVILFPQMAKELKTKLIQEAKDGVVQSCARKLYNWLKVAPYQTDQPDLDDDDDDYSKGLRVLGIGFAPDRETAAFGALIDGDGEVTEYIRLPHLLKMKGGFREMDSKQKREDLEKLKDFISTKKPHVIAVAADSLPAKNIIEDLQELVTELEQEQQMAPINVELVDNELALIYECCNKAESDFRDYPPLLRQAISVARRLQDPLIEFAQMFNTDEDILCLKYHPLQDQVSKDDLLNALNLEFVNRVNEVGVDVNRAVAHSHTSHLVQFVCGLGPRKGAYLLKILKQNNARLENRTQLVTLCHMGPKVFINCAGFIKIDTNSLGDSTDAYVEVLDGSRVHPETYDWARKMAVDALEYDDTAEDANPAGALEEILESPERLKDLDLDAFAEELERQNYGNKHITLYDIRAELNHRYKDLRTPYRPPSEEERFNMLTKETPQTFYIGKLIMCRVNGFAFRKPHGDQLDQANPVRNDETGLWQCPFCMTNDFPELSEVWSHFDAGSCPGTVVGVKVRLDNGCRGFLPNRNISDKHVTNPEERVKNGMILHSRITKINIERFEVEVTCRTSDLVDKEGTWRPAKDRYYDIELEEADMKKEDDKKKLQARQTYIKRVIVHPSFHNIDFRTCEKLMANMDQGEVIIRPSSKGADHLTVTWKVTEGVYSHIDVKEDGKENAFSLGQSLLIGNDEFEDLDEIIARHIQPMAAFARDIINFKYYKEVEGGKRENIEKILIEEKKKGPSKIPYYFSVAKELPGKFMLSYLPRTKPKHEFVTVTPDGMRYRGQVFHSLNSLIKWFKEHFRDPPPGTPASTRTPLGLAATPSINLHGVDAATLRQAAAGLPSNIYSTLAQVAGATPRATPQIGSTPQSYQTARNFAGGYSGGYNLQPTATPLLTPMMTPSYHTSQGLGTTPLYQPTPRTSNWPGNTPRQQASATTPRVHPATTPRQQPGLTPRQQPGITPRQQPGLTPRQSGMTPRHSHSHTSTTPRQSGATPTRTHGSSSGSTPSGRTPTHSSRSSSKAATVTDWAKAAEMWAKKRANQGYKTPQSDVGSTTPAGDSTPLIDER</sequence>
<accession>A0A1S3II18</accession>
<dbReference type="Pfam" id="PF00575">
    <property type="entry name" value="S1"/>
    <property type="match status" value="1"/>
</dbReference>
<dbReference type="Pfam" id="PF14641">
    <property type="entry name" value="HTH_44"/>
    <property type="match status" value="1"/>
</dbReference>
<keyword evidence="8 10" id="KW-0539">Nucleus</keyword>
<dbReference type="PROSITE" id="PS50126">
    <property type="entry name" value="S1"/>
    <property type="match status" value="1"/>
</dbReference>
<feature type="compositionally biased region" description="Polar residues" evidence="11">
    <location>
        <begin position="1769"/>
        <end position="1784"/>
    </location>
</feature>
<evidence type="ECO:0000256" key="10">
    <source>
        <dbReference type="PIRNR" id="PIRNR036947"/>
    </source>
</evidence>
<dbReference type="Gene3D" id="1.10.10.650">
    <property type="entry name" value="RuvA domain 2-like"/>
    <property type="match status" value="1"/>
</dbReference>
<dbReference type="SUPFAM" id="SSF47781">
    <property type="entry name" value="RuvA domain 2-like"/>
    <property type="match status" value="2"/>
</dbReference>
<dbReference type="SMART" id="SM00252">
    <property type="entry name" value="SH2"/>
    <property type="match status" value="1"/>
</dbReference>
<dbReference type="Pfam" id="PF22706">
    <property type="entry name" value="Tex_central_region"/>
    <property type="match status" value="1"/>
</dbReference>
<evidence type="ECO:0000256" key="8">
    <source>
        <dbReference type="ARBA" id="ARBA00023242"/>
    </source>
</evidence>
<dbReference type="RefSeq" id="XP_013397139.1">
    <property type="nucleotide sequence ID" value="XM_013541685.1"/>
</dbReference>
<evidence type="ECO:0000256" key="3">
    <source>
        <dbReference type="ARBA" id="ARBA00020248"/>
    </source>
</evidence>
<dbReference type="InterPro" id="IPR028231">
    <property type="entry name" value="Spt6_YqgF"/>
</dbReference>
<dbReference type="InParanoid" id="A0A1S3II18"/>
<dbReference type="Gene3D" id="1.10.150.850">
    <property type="entry name" value="Spt6, helix-hairpin-helix domain"/>
    <property type="match status" value="2"/>
</dbReference>
<dbReference type="GO" id="GO:0008023">
    <property type="term" value="C:transcription elongation factor complex"/>
    <property type="evidence" value="ECO:0007669"/>
    <property type="project" value="TreeGrafter"/>
</dbReference>
<dbReference type="KEGG" id="lak:106163956"/>
<keyword evidence="13" id="KW-1185">Reference proteome</keyword>
<dbReference type="SUPFAM" id="SSF55550">
    <property type="entry name" value="SH2 domain"/>
    <property type="match status" value="1"/>
</dbReference>
<dbReference type="PANTHER" id="PTHR10145">
    <property type="entry name" value="TRANSCRIPTION ELONGATION FACTOR SPT6"/>
    <property type="match status" value="1"/>
</dbReference>
<dbReference type="FunFam" id="3.30.505.10:FF:000030">
    <property type="entry name" value="Transcription elongation factor spt6"/>
    <property type="match status" value="1"/>
</dbReference>
<dbReference type="Pfam" id="PF14639">
    <property type="entry name" value="YqgF"/>
    <property type="match status" value="1"/>
</dbReference>
<proteinExistence type="inferred from homology"/>
<comment type="subcellular location">
    <subcellularLocation>
        <location evidence="1 10">Nucleus</location>
    </subcellularLocation>
</comment>
<dbReference type="Pfam" id="PF14635">
    <property type="entry name" value="HHH_7"/>
    <property type="match status" value="1"/>
</dbReference>
<dbReference type="OrthoDB" id="343921at2759"/>
<feature type="compositionally biased region" description="Acidic residues" evidence="11">
    <location>
        <begin position="40"/>
        <end position="59"/>
    </location>
</feature>
<evidence type="ECO:0000256" key="2">
    <source>
        <dbReference type="ARBA" id="ARBA00009253"/>
    </source>
</evidence>
<dbReference type="InterPro" id="IPR010994">
    <property type="entry name" value="RuvA_2-like"/>
</dbReference>
<dbReference type="SUPFAM" id="SSF53098">
    <property type="entry name" value="Ribonuclease H-like"/>
    <property type="match status" value="1"/>
</dbReference>
<feature type="region of interest" description="Disordered" evidence="11">
    <location>
        <begin position="1"/>
        <end position="207"/>
    </location>
</feature>
<feature type="compositionally biased region" description="Polar residues" evidence="11">
    <location>
        <begin position="1671"/>
        <end position="1701"/>
    </location>
</feature>
<feature type="compositionally biased region" description="Acidic residues" evidence="11">
    <location>
        <begin position="177"/>
        <end position="195"/>
    </location>
</feature>
<evidence type="ECO:0000313" key="13">
    <source>
        <dbReference type="Proteomes" id="UP000085678"/>
    </source>
</evidence>
<dbReference type="InterPro" id="IPR035018">
    <property type="entry name" value="Spt6_SH2_C"/>
</dbReference>
<dbReference type="FunFam" id="1.10.3500.10:FF:000006">
    <property type="entry name" value="Transcription elongation factor spt6"/>
    <property type="match status" value="1"/>
</dbReference>
<dbReference type="InterPro" id="IPR055179">
    <property type="entry name" value="Tex-like_central_region"/>
</dbReference>
<dbReference type="InterPro" id="IPR035019">
    <property type="entry name" value="Spt6_SH2_N"/>
</dbReference>
<dbReference type="FunFam" id="1.10.150.850:FF:000004">
    <property type="entry name" value="Transcription elongation factor SPT6"/>
    <property type="match status" value="1"/>
</dbReference>
<keyword evidence="5" id="KW-0175">Coiled coil</keyword>
<dbReference type="STRING" id="7574.A0A1S3II18"/>
<feature type="compositionally biased region" description="Acidic residues" evidence="11">
    <location>
        <begin position="500"/>
        <end position="515"/>
    </location>
</feature>
<dbReference type="InterPro" id="IPR006641">
    <property type="entry name" value="YqgF/RNaseH-like_dom"/>
</dbReference>
<dbReference type="InterPro" id="IPR023319">
    <property type="entry name" value="Tex-like_HTH_dom_sf"/>
</dbReference>
<feature type="compositionally biased region" description="Basic residues" evidence="11">
    <location>
        <begin position="112"/>
        <end position="121"/>
    </location>
</feature>
<evidence type="ECO:0000256" key="4">
    <source>
        <dbReference type="ARBA" id="ARBA00022553"/>
    </source>
</evidence>
<evidence type="ECO:0000313" key="14">
    <source>
        <dbReference type="RefSeq" id="XP_013397139.1"/>
    </source>
</evidence>
<name>A0A1S3II18_LINAN</name>
<feature type="domain" description="S1 motif" evidence="12">
    <location>
        <begin position="1240"/>
        <end position="1295"/>
    </location>
</feature>
<organism evidence="13 14">
    <name type="scientific">Lingula anatina</name>
    <name type="common">Brachiopod</name>
    <name type="synonym">Lingula unguis</name>
    <dbReference type="NCBI Taxonomy" id="7574"/>
    <lineage>
        <taxon>Eukaryota</taxon>
        <taxon>Metazoa</taxon>
        <taxon>Spiralia</taxon>
        <taxon>Lophotrochozoa</taxon>
        <taxon>Brachiopoda</taxon>
        <taxon>Linguliformea</taxon>
        <taxon>Lingulata</taxon>
        <taxon>Lingulida</taxon>
        <taxon>Linguloidea</taxon>
        <taxon>Lingulidae</taxon>
        <taxon>Lingula</taxon>
    </lineage>
</organism>
<dbReference type="InterPro" id="IPR037027">
    <property type="entry name" value="YqgF/RNaseH-like_dom_sf"/>
</dbReference>
<dbReference type="InterPro" id="IPR028083">
    <property type="entry name" value="Spt6_acidic_N_dom"/>
</dbReference>
<dbReference type="SUPFAM" id="SSF50249">
    <property type="entry name" value="Nucleic acid-binding proteins"/>
    <property type="match status" value="1"/>
</dbReference>
<dbReference type="Proteomes" id="UP000085678">
    <property type="component" value="Unplaced"/>
</dbReference>
<dbReference type="GO" id="GO:0034728">
    <property type="term" value="P:nucleosome organization"/>
    <property type="evidence" value="ECO:0007669"/>
    <property type="project" value="TreeGrafter"/>
</dbReference>
<dbReference type="InterPro" id="IPR003029">
    <property type="entry name" value="S1_domain"/>
</dbReference>
<feature type="compositionally biased region" description="Acidic residues" evidence="11">
    <location>
        <begin position="151"/>
        <end position="162"/>
    </location>
</feature>
<dbReference type="FunFam" id="3.30.420.140:FF:000004">
    <property type="entry name" value="Transcription elongation factor spt6"/>
    <property type="match status" value="1"/>
</dbReference>
<feature type="compositionally biased region" description="Polar residues" evidence="11">
    <location>
        <begin position="1628"/>
        <end position="1663"/>
    </location>
</feature>
<evidence type="ECO:0000256" key="6">
    <source>
        <dbReference type="ARBA" id="ARBA00023163"/>
    </source>
</evidence>
<keyword evidence="7" id="KW-0143">Chaperone</keyword>
<feature type="compositionally biased region" description="Basic and acidic residues" evidence="11">
    <location>
        <begin position="60"/>
        <end position="70"/>
    </location>
</feature>
<keyword evidence="4" id="KW-0597">Phosphoprotein</keyword>
<dbReference type="InterPro" id="IPR012340">
    <property type="entry name" value="NA-bd_OB-fold"/>
</dbReference>
<dbReference type="PIRSF" id="PIRSF036947">
    <property type="entry name" value="Spt6"/>
    <property type="match status" value="1"/>
</dbReference>
<dbReference type="FunFam" id="3.30.505.10:FF:000089">
    <property type="entry name" value="Transcription elongation factor spt6"/>
    <property type="match status" value="1"/>
</dbReference>
<evidence type="ECO:0000256" key="7">
    <source>
        <dbReference type="ARBA" id="ARBA00023186"/>
    </source>
</evidence>
<feature type="compositionally biased region" description="Low complexity" evidence="11">
    <location>
        <begin position="1720"/>
        <end position="1746"/>
    </location>
</feature>
<feature type="compositionally biased region" description="Acidic residues" evidence="11">
    <location>
        <begin position="126"/>
        <end position="136"/>
    </location>
</feature>
<dbReference type="GO" id="GO:0060429">
    <property type="term" value="P:epithelium development"/>
    <property type="evidence" value="ECO:0007669"/>
    <property type="project" value="UniProtKB-ARBA"/>
</dbReference>
<dbReference type="InterPro" id="IPR035420">
    <property type="entry name" value="Spt6_SH2"/>
</dbReference>
<dbReference type="PANTHER" id="PTHR10145:SF6">
    <property type="entry name" value="TRANSCRIPTION ELONGATION FACTOR SPT6"/>
    <property type="match status" value="1"/>
</dbReference>
<dbReference type="InterPro" id="IPR036860">
    <property type="entry name" value="SH2_dom_sf"/>
</dbReference>
<dbReference type="InterPro" id="IPR012337">
    <property type="entry name" value="RNaseH-like_sf"/>
</dbReference>
<dbReference type="InterPro" id="IPR041692">
    <property type="entry name" value="HHH_9"/>
</dbReference>
<keyword evidence="6 10" id="KW-0804">Transcription</keyword>
<dbReference type="FunFam" id="1.10.10.650:FF:000002">
    <property type="entry name" value="Transcription elongation factor spt6"/>
    <property type="match status" value="1"/>
</dbReference>
<reference evidence="14" key="1">
    <citation type="submission" date="2025-08" db="UniProtKB">
        <authorList>
            <consortium name="RefSeq"/>
        </authorList>
    </citation>
    <scope>IDENTIFICATION</scope>
    <source>
        <tissue evidence="14">Gonads</tissue>
    </source>
</reference>
<keyword evidence="14" id="KW-0648">Protein biosynthesis</keyword>
<dbReference type="Gene3D" id="2.40.50.140">
    <property type="entry name" value="Nucleic acid-binding proteins"/>
    <property type="match status" value="1"/>
</dbReference>
<evidence type="ECO:0000256" key="11">
    <source>
        <dbReference type="SAM" id="MobiDB-lite"/>
    </source>
</evidence>
<dbReference type="InterPro" id="IPR000980">
    <property type="entry name" value="SH2"/>
</dbReference>
<feature type="compositionally biased region" description="Acidic residues" evidence="11">
    <location>
        <begin position="523"/>
        <end position="532"/>
    </location>
</feature>
<dbReference type="GO" id="GO:0003746">
    <property type="term" value="F:translation elongation factor activity"/>
    <property type="evidence" value="ECO:0007669"/>
    <property type="project" value="UniProtKB-KW"/>
</dbReference>
<evidence type="ECO:0000256" key="9">
    <source>
        <dbReference type="ARBA" id="ARBA00070625"/>
    </source>
</evidence>
<dbReference type="Gene3D" id="3.30.505.10">
    <property type="entry name" value="SH2 domain"/>
    <property type="match status" value="2"/>
</dbReference>
<dbReference type="Pfam" id="PF14632">
    <property type="entry name" value="SPT6_acidic"/>
    <property type="match status" value="1"/>
</dbReference>
<dbReference type="GO" id="GO:0140673">
    <property type="term" value="P:transcription elongation-coupled chromatin remodeling"/>
    <property type="evidence" value="ECO:0007669"/>
    <property type="project" value="InterPro"/>
</dbReference>
<dbReference type="Gene3D" id="1.10.10.2740">
    <property type="entry name" value="Spt6, Death-like domain"/>
    <property type="match status" value="1"/>
</dbReference>
<feature type="region of interest" description="Disordered" evidence="11">
    <location>
        <begin position="479"/>
        <end position="538"/>
    </location>
</feature>
<dbReference type="GeneID" id="106163956"/>
<comment type="function">
    <text evidence="10">Histone H3-H4 chaperone that plays a role in maintenance of chromatin structure during RNA polymerase II transcription elongation.</text>
</comment>
<dbReference type="InterPro" id="IPR032706">
    <property type="entry name" value="Spt6_HHH"/>
</dbReference>
<feature type="compositionally biased region" description="Acidic residues" evidence="11">
    <location>
        <begin position="71"/>
        <end position="82"/>
    </location>
</feature>
<dbReference type="GO" id="GO:0031491">
    <property type="term" value="F:nucleosome binding"/>
    <property type="evidence" value="ECO:0007669"/>
    <property type="project" value="TreeGrafter"/>
</dbReference>
<dbReference type="FunCoup" id="A0A1S3II18">
    <property type="interactions" value="3161"/>
</dbReference>
<evidence type="ECO:0000256" key="1">
    <source>
        <dbReference type="ARBA" id="ARBA00004123"/>
    </source>
</evidence>
<evidence type="ECO:0000259" key="12">
    <source>
        <dbReference type="PROSITE" id="PS50126"/>
    </source>
</evidence>
<evidence type="ECO:0000256" key="5">
    <source>
        <dbReference type="ARBA" id="ARBA00023054"/>
    </source>
</evidence>
<dbReference type="Gene3D" id="3.30.420.140">
    <property type="entry name" value="YqgF/RNase H-like domain"/>
    <property type="match status" value="1"/>
</dbReference>